<evidence type="ECO:0000256" key="3">
    <source>
        <dbReference type="ARBA" id="ARBA00022729"/>
    </source>
</evidence>
<accession>A0A158PB37</accession>
<reference evidence="12" key="1">
    <citation type="submission" date="2012-09" db="EMBL/GenBank/DDBJ databases">
        <authorList>
            <person name="Martin A.A."/>
        </authorList>
    </citation>
    <scope>NUCLEOTIDE SEQUENCE</scope>
</reference>
<dbReference type="CDD" id="cd00192">
    <property type="entry name" value="PTKc"/>
    <property type="match status" value="1"/>
</dbReference>
<dbReference type="Pfam" id="PF07714">
    <property type="entry name" value="PK_Tyr_Ser-Thr"/>
    <property type="match status" value="1"/>
</dbReference>
<evidence type="ECO:0000313" key="12">
    <source>
        <dbReference type="Proteomes" id="UP000035642"/>
    </source>
</evidence>
<keyword evidence="8" id="KW-0472">Membrane</keyword>
<keyword evidence="2" id="KW-0812">Transmembrane</keyword>
<keyword evidence="4" id="KW-0677">Repeat</keyword>
<dbReference type="Pfam" id="PF25494">
    <property type="entry name" value="Beta-prop_Rol-3"/>
    <property type="match status" value="1"/>
</dbReference>
<dbReference type="InterPro" id="IPR057329">
    <property type="entry name" value="Beta-prop_Rol-3"/>
</dbReference>
<feature type="domain" description="Fibronectin type-III" evidence="11">
    <location>
        <begin position="880"/>
        <end position="979"/>
    </location>
</feature>
<dbReference type="InterPro" id="IPR050122">
    <property type="entry name" value="RTK"/>
</dbReference>
<dbReference type="GO" id="GO:0043235">
    <property type="term" value="C:receptor complex"/>
    <property type="evidence" value="ECO:0007669"/>
    <property type="project" value="TreeGrafter"/>
</dbReference>
<dbReference type="Proteomes" id="UP000035642">
    <property type="component" value="Unassembled WGS sequence"/>
</dbReference>
<evidence type="ECO:0000259" key="11">
    <source>
        <dbReference type="PROSITE" id="PS50853"/>
    </source>
</evidence>
<evidence type="ECO:0000313" key="13">
    <source>
        <dbReference type="WBParaSite" id="ACAC_0001038701-mRNA-1"/>
    </source>
</evidence>
<proteinExistence type="predicted"/>
<keyword evidence="3" id="KW-0732">Signal</keyword>
<evidence type="ECO:0000256" key="8">
    <source>
        <dbReference type="ARBA" id="ARBA00023136"/>
    </source>
</evidence>
<dbReference type="CDD" id="cd00063">
    <property type="entry name" value="FN3"/>
    <property type="match status" value="3"/>
</dbReference>
<evidence type="ECO:0000256" key="6">
    <source>
        <dbReference type="ARBA" id="ARBA00022840"/>
    </source>
</evidence>
<dbReference type="InterPro" id="IPR011009">
    <property type="entry name" value="Kinase-like_dom_sf"/>
</dbReference>
<feature type="domain" description="Protein kinase" evidence="10">
    <location>
        <begin position="1063"/>
        <end position="1350"/>
    </location>
</feature>
<keyword evidence="9" id="KW-0325">Glycoprotein</keyword>
<dbReference type="WBParaSite" id="ACAC_0001038701-mRNA-1">
    <property type="protein sequence ID" value="ACAC_0001038701-mRNA-1"/>
    <property type="gene ID" value="ACAC_0001038701"/>
</dbReference>
<protein>
    <submittedName>
        <fullName evidence="13">Receptor protein-tyrosine kinase</fullName>
    </submittedName>
</protein>
<dbReference type="PANTHER" id="PTHR24416">
    <property type="entry name" value="TYROSINE-PROTEIN KINASE RECEPTOR"/>
    <property type="match status" value="1"/>
</dbReference>
<evidence type="ECO:0000256" key="7">
    <source>
        <dbReference type="ARBA" id="ARBA00022989"/>
    </source>
</evidence>
<dbReference type="InterPro" id="IPR020635">
    <property type="entry name" value="Tyr_kinase_cat_dom"/>
</dbReference>
<dbReference type="SUPFAM" id="SSF56112">
    <property type="entry name" value="Protein kinase-like (PK-like)"/>
    <property type="match status" value="1"/>
</dbReference>
<feature type="domain" description="Fibronectin type-III" evidence="11">
    <location>
        <begin position="770"/>
        <end position="873"/>
    </location>
</feature>
<dbReference type="SUPFAM" id="SSF49265">
    <property type="entry name" value="Fibronectin type III"/>
    <property type="match status" value="3"/>
</dbReference>
<evidence type="ECO:0000256" key="1">
    <source>
        <dbReference type="ARBA" id="ARBA00004479"/>
    </source>
</evidence>
<keyword evidence="7" id="KW-1133">Transmembrane helix</keyword>
<keyword evidence="5" id="KW-0547">Nucleotide-binding</keyword>
<dbReference type="InterPro" id="IPR003961">
    <property type="entry name" value="FN3_dom"/>
</dbReference>
<evidence type="ECO:0000256" key="2">
    <source>
        <dbReference type="ARBA" id="ARBA00022692"/>
    </source>
</evidence>
<dbReference type="STRING" id="6313.A0A158PB37"/>
<organism evidence="12 13">
    <name type="scientific">Angiostrongylus cantonensis</name>
    <name type="common">Rat lungworm</name>
    <dbReference type="NCBI Taxonomy" id="6313"/>
    <lineage>
        <taxon>Eukaryota</taxon>
        <taxon>Metazoa</taxon>
        <taxon>Ecdysozoa</taxon>
        <taxon>Nematoda</taxon>
        <taxon>Chromadorea</taxon>
        <taxon>Rhabditida</taxon>
        <taxon>Rhabditina</taxon>
        <taxon>Rhabditomorpha</taxon>
        <taxon>Strongyloidea</taxon>
        <taxon>Metastrongylidae</taxon>
        <taxon>Angiostrongylus</taxon>
    </lineage>
</organism>
<dbReference type="InterPro" id="IPR001245">
    <property type="entry name" value="Ser-Thr/Tyr_kinase_cat_dom"/>
</dbReference>
<reference evidence="13" key="2">
    <citation type="submission" date="2016-04" db="UniProtKB">
        <authorList>
            <consortium name="WormBaseParasite"/>
        </authorList>
    </citation>
    <scope>IDENTIFICATION</scope>
</reference>
<dbReference type="GO" id="GO:0005886">
    <property type="term" value="C:plasma membrane"/>
    <property type="evidence" value="ECO:0007669"/>
    <property type="project" value="TreeGrafter"/>
</dbReference>
<dbReference type="GO" id="GO:0004714">
    <property type="term" value="F:transmembrane receptor protein tyrosine kinase activity"/>
    <property type="evidence" value="ECO:0007669"/>
    <property type="project" value="TreeGrafter"/>
</dbReference>
<dbReference type="GO" id="GO:0005524">
    <property type="term" value="F:ATP binding"/>
    <property type="evidence" value="ECO:0007669"/>
    <property type="project" value="UniProtKB-KW"/>
</dbReference>
<dbReference type="Gene3D" id="1.10.510.10">
    <property type="entry name" value="Transferase(Phosphotransferase) domain 1"/>
    <property type="match status" value="1"/>
</dbReference>
<feature type="domain" description="Fibronectin type-III" evidence="11">
    <location>
        <begin position="989"/>
        <end position="1089"/>
    </location>
</feature>
<dbReference type="InterPro" id="IPR036116">
    <property type="entry name" value="FN3_sf"/>
</dbReference>
<evidence type="ECO:0000256" key="9">
    <source>
        <dbReference type="ARBA" id="ARBA00023180"/>
    </source>
</evidence>
<dbReference type="SMART" id="SM00060">
    <property type="entry name" value="FN3"/>
    <property type="match status" value="4"/>
</dbReference>
<comment type="subcellular location">
    <subcellularLocation>
        <location evidence="1">Membrane</location>
        <topology evidence="1">Single-pass type I membrane protein</topology>
    </subcellularLocation>
</comment>
<dbReference type="PANTHER" id="PTHR24416:SF525">
    <property type="entry name" value="INSULIN-LIKE RECEPTOR"/>
    <property type="match status" value="1"/>
</dbReference>
<dbReference type="InterPro" id="IPR013783">
    <property type="entry name" value="Ig-like_fold"/>
</dbReference>
<evidence type="ECO:0000256" key="5">
    <source>
        <dbReference type="ARBA" id="ARBA00022741"/>
    </source>
</evidence>
<sequence>LPFSDRIIKPCCDGIMTLDNSTGTLYNVDSNDIFFKKRIVFHRVSKPDEVFVFTEYLAVKFITVLASHAILLLASSYQIISYRLTSSVENVIFSCSQPLDDCAEIIGLSSDDNAGEIHFLAQVAFPNGTTALYEQNMKDRTPYVLATSSDLPRYLVVSNGKVIFVTYRGRVGQCDKKLGSLNVNYALVDVNTVLPINPAEMSNYVEIQVVFRTILGKTVDGSYFEVNEGFLGSLFSWRILFRIFASGITAWMSFNVSKTGLQAPLKPPTAPTNVRLYATQQKTVDGARAIISLFWSPPEDWNGAPFQYIINCTKDDGTMQGGPVASTVTHISFEVKSGKVECSVAAANEPNNVGEFTPKISIDSSELKPLVRLFAIDSTNTLIAITNVTQDEPAKTEKRQISQVNRMEYQAIAFIANDLFAVRSEPDSLQPVLVQIDTNDIDNIVHKVSIGGDVTRVDTMTSDWVANRLLLVSGQALYQLPLDAFLTTSLLTPRKLVELSTGATDAKQLTFDPFKNTAYLLTRNGSLFMLNLSRNHVKNLALIAHCLASQTVTWMMTEFAWNRASSPKIYALTWNGLVVIDVEENNKCDEVRIDWNKFGEKGLKAMSAFAIADKLFIFVTSSEMLIYGRETVVPIPIAYPPLRQILAVSQSSQPYPERACFALPSSAGIQFTMVNEGKTGAYLEVSKPPSPNICHGVSLPQTHYEVYFNRKNSDKVKHIRSYTEKIHVENGILDKETDYEVTVAWLNRFSEASGTSDPKPFRTGFGYPSAPRSLQAVAITPDTVYLYWNLPATLNAPIAEIKYKISQQASGLTSPSTFSTTTSDSASCLASPCQAKIANLRPATEYKFWVTTRITKITSQKKRKSKILKNLQASARTKDIPGTLRPDNVSGSSLLLRWNSLQAEQPPSIIAVQYKETGGTSDWKAPSNASFDPGISTILVLINGLLSATSYDYRFAAVYSGTFSVENRVVAFKEFYYQGIQHAKTKAGVPTAPQQVDARMDDEGWIVSWKEPASDGGSPITSYAVEMRQNRSSEWEIAERGLDGWKLWWRPAKNSRQSWEFRVRAANTEGFGAYGYSNDTVGRVRTRANELKKERNHDENCITLEKIAGLNHAPSQPMPPEMINEIKKPLSQSVEISSFKFIIFSNFDHPNIVKLLGVCLEGPKEYLVLELMEGGDLLNFLRSSSPTDSSPSQLSLRDVLSMLIDVGRGCAYLESNRHVHRDLAARNCLISSKTPHHHRVTKIGVLVFHKKQMDCFRWLAPECIADGIFSSKSDVWAFGVLMYEIVALGQQPYPFMNNSQVLAHVRKGGTPAKPLYFTTRLVYKIMLLCWVYDKDRRPSFFDILSMFEKLRDKIEFQVSCPSKEIFLSAIFGFPETCPRCYL</sequence>
<dbReference type="InterPro" id="IPR000719">
    <property type="entry name" value="Prot_kinase_dom"/>
</dbReference>
<name>A0A158PB37_ANGCA</name>
<evidence type="ECO:0000259" key="10">
    <source>
        <dbReference type="PROSITE" id="PS50011"/>
    </source>
</evidence>
<evidence type="ECO:0000256" key="4">
    <source>
        <dbReference type="ARBA" id="ARBA00022737"/>
    </source>
</evidence>
<dbReference type="PRINTS" id="PR00109">
    <property type="entry name" value="TYRKINASE"/>
</dbReference>
<dbReference type="PROSITE" id="PS50853">
    <property type="entry name" value="FN3"/>
    <property type="match status" value="4"/>
</dbReference>
<dbReference type="SMART" id="SM00219">
    <property type="entry name" value="TyrKc"/>
    <property type="match status" value="1"/>
</dbReference>
<feature type="domain" description="Fibronectin type-III" evidence="11">
    <location>
        <begin position="270"/>
        <end position="367"/>
    </location>
</feature>
<dbReference type="Pfam" id="PF00041">
    <property type="entry name" value="fn3"/>
    <property type="match status" value="1"/>
</dbReference>
<dbReference type="PROSITE" id="PS50011">
    <property type="entry name" value="PROTEIN_KINASE_DOM"/>
    <property type="match status" value="1"/>
</dbReference>
<dbReference type="Gene3D" id="2.60.40.10">
    <property type="entry name" value="Immunoglobulins"/>
    <property type="match status" value="2"/>
</dbReference>
<keyword evidence="6" id="KW-0067">ATP-binding</keyword>
<dbReference type="GO" id="GO:0007169">
    <property type="term" value="P:cell surface receptor protein tyrosine kinase signaling pathway"/>
    <property type="evidence" value="ECO:0007669"/>
    <property type="project" value="TreeGrafter"/>
</dbReference>
<dbReference type="FunFam" id="2.60.40.10:FF:002356">
    <property type="entry name" value="Protein roller-3"/>
    <property type="match status" value="1"/>
</dbReference>
<keyword evidence="12" id="KW-1185">Reference proteome</keyword>